<dbReference type="RefSeq" id="XP_066069182.1">
    <property type="nucleotide sequence ID" value="XM_066213085.1"/>
</dbReference>
<feature type="region of interest" description="Disordered" evidence="1">
    <location>
        <begin position="80"/>
        <end position="120"/>
    </location>
</feature>
<reference evidence="2" key="1">
    <citation type="submission" date="2016-06" db="EMBL/GenBank/DDBJ databases">
        <authorList>
            <person name="Cuomo C."/>
            <person name="Litvintseva A."/>
            <person name="Heitman J."/>
            <person name="Chen Y."/>
            <person name="Sun S."/>
            <person name="Springer D."/>
            <person name="Dromer F."/>
            <person name="Young S."/>
            <person name="Zeng Q."/>
            <person name="Chapman S."/>
            <person name="Gujja S."/>
            <person name="Saif S."/>
            <person name="Birren B."/>
        </authorList>
    </citation>
    <scope>NUCLEOTIDE SEQUENCE</scope>
    <source>
        <strain evidence="2">CBS 7841</strain>
    </source>
</reference>
<dbReference type="GeneID" id="91087903"/>
<reference evidence="2" key="2">
    <citation type="journal article" date="2022" name="Elife">
        <title>Obligate sexual reproduction of a homothallic fungus closely related to the Cryptococcus pathogenic species complex.</title>
        <authorList>
            <person name="Passer A.R."/>
            <person name="Clancey S.A."/>
            <person name="Shea T."/>
            <person name="David-Palma M."/>
            <person name="Averette A.F."/>
            <person name="Boekhout T."/>
            <person name="Porcel B.M."/>
            <person name="Nowrousian M."/>
            <person name="Cuomo C.A."/>
            <person name="Sun S."/>
            <person name="Heitman J."/>
            <person name="Coelho M.A."/>
        </authorList>
    </citation>
    <scope>NUCLEOTIDE SEQUENCE</scope>
    <source>
        <strain evidence="2">CBS 7841</strain>
    </source>
</reference>
<evidence type="ECO:0000313" key="2">
    <source>
        <dbReference type="EMBL" id="WVN88482.1"/>
    </source>
</evidence>
<dbReference type="EMBL" id="CP143787">
    <property type="protein sequence ID" value="WVN88482.1"/>
    <property type="molecule type" value="Genomic_DNA"/>
</dbReference>
<sequence length="120" mass="13556">MLKHSVSEVRQTEKRKTAGEAKPAVARRLSQEELSARRSEGLSRVLRTCKIGTQVIFVWQDLLRAAYSTKGTNNRQAVWAGGAGTQRPVRRRSEESVNKMSTLVEEDSETRWRKHSGCNS</sequence>
<feature type="compositionally biased region" description="Basic and acidic residues" evidence="1">
    <location>
        <begin position="1"/>
        <end position="19"/>
    </location>
</feature>
<feature type="region of interest" description="Disordered" evidence="1">
    <location>
        <begin position="1"/>
        <end position="38"/>
    </location>
</feature>
<dbReference type="AlphaFoldDB" id="A0A1E3IEL6"/>
<feature type="compositionally biased region" description="Basic and acidic residues" evidence="1">
    <location>
        <begin position="29"/>
        <end position="38"/>
    </location>
</feature>
<proteinExistence type="predicted"/>
<gene>
    <name evidence="2" type="ORF">L203_103693</name>
</gene>
<accession>A0A1E3IEL6</accession>
<evidence type="ECO:0000313" key="3">
    <source>
        <dbReference type="Proteomes" id="UP000094043"/>
    </source>
</evidence>
<keyword evidence="3" id="KW-1185">Reference proteome</keyword>
<organism evidence="2 3">
    <name type="scientific">Cryptococcus depauperatus CBS 7841</name>
    <dbReference type="NCBI Taxonomy" id="1295531"/>
    <lineage>
        <taxon>Eukaryota</taxon>
        <taxon>Fungi</taxon>
        <taxon>Dikarya</taxon>
        <taxon>Basidiomycota</taxon>
        <taxon>Agaricomycotina</taxon>
        <taxon>Tremellomycetes</taxon>
        <taxon>Tremellales</taxon>
        <taxon>Cryptococcaceae</taxon>
        <taxon>Cryptococcus</taxon>
    </lineage>
</organism>
<reference evidence="2" key="3">
    <citation type="submission" date="2024-01" db="EMBL/GenBank/DDBJ databases">
        <authorList>
            <person name="Coelho M.A."/>
            <person name="David-Palma M."/>
            <person name="Shea T."/>
            <person name="Sun S."/>
            <person name="Cuomo C.A."/>
            <person name="Heitman J."/>
        </authorList>
    </citation>
    <scope>NUCLEOTIDE SEQUENCE</scope>
    <source>
        <strain evidence="2">CBS 7841</strain>
    </source>
</reference>
<dbReference type="KEGG" id="cdep:91087903"/>
<protein>
    <submittedName>
        <fullName evidence="2">Uncharacterized protein</fullName>
    </submittedName>
</protein>
<dbReference type="VEuPathDB" id="FungiDB:L203_03807"/>
<name>A0A1E3IEL6_9TREE</name>
<dbReference type="Proteomes" id="UP000094043">
    <property type="component" value="Chromosome 4"/>
</dbReference>
<evidence type="ECO:0000256" key="1">
    <source>
        <dbReference type="SAM" id="MobiDB-lite"/>
    </source>
</evidence>